<evidence type="ECO:0000256" key="1">
    <source>
        <dbReference type="ARBA" id="ARBA00004325"/>
    </source>
</evidence>
<evidence type="ECO:0000256" key="4">
    <source>
        <dbReference type="ARBA" id="ARBA00022547"/>
    </source>
</evidence>
<keyword evidence="9" id="KW-0066">ATP synthesis</keyword>
<dbReference type="InterPro" id="IPR006808">
    <property type="entry name" value="ATP_synth_F0_gsu_mt"/>
</dbReference>
<organism evidence="11 13">
    <name type="scientific">Claviceps arundinis</name>
    <dbReference type="NCBI Taxonomy" id="1623583"/>
    <lineage>
        <taxon>Eukaryota</taxon>
        <taxon>Fungi</taxon>
        <taxon>Dikarya</taxon>
        <taxon>Ascomycota</taxon>
        <taxon>Pezizomycotina</taxon>
        <taxon>Sordariomycetes</taxon>
        <taxon>Hypocreomycetidae</taxon>
        <taxon>Hypocreales</taxon>
        <taxon>Clavicipitaceae</taxon>
        <taxon>Claviceps</taxon>
    </lineage>
</organism>
<name>A0A9P7MVY0_9HYPO</name>
<evidence type="ECO:0000256" key="3">
    <source>
        <dbReference type="ARBA" id="ARBA00022448"/>
    </source>
</evidence>
<dbReference type="EMBL" id="SRPS01000041">
    <property type="protein sequence ID" value="KAG5972811.1"/>
    <property type="molecule type" value="Genomic_DNA"/>
</dbReference>
<comment type="similarity">
    <text evidence="2">Belongs to the ATPase g subunit family.</text>
</comment>
<dbReference type="OrthoDB" id="437at2759"/>
<dbReference type="Proteomes" id="UP000742024">
    <property type="component" value="Unassembled WGS sequence"/>
</dbReference>
<evidence type="ECO:0000313" key="13">
    <source>
        <dbReference type="Proteomes" id="UP000784919"/>
    </source>
</evidence>
<keyword evidence="8" id="KW-0472">Membrane</keyword>
<evidence type="ECO:0000256" key="2">
    <source>
        <dbReference type="ARBA" id="ARBA00005699"/>
    </source>
</evidence>
<keyword evidence="4" id="KW-0138">CF(0)</keyword>
<evidence type="ECO:0000313" key="10">
    <source>
        <dbReference type="EMBL" id="KAG5955259.1"/>
    </source>
</evidence>
<sequence length="191" mass="20601">MVMSLARPMLRSPALRMASRRFESTATSKAAEGTKEVASKAQDGLSRVVGAAGGAARGLGQTLSKIGGRTGRVIAFIERQTPFVVYYSKVTAEVAKTIYHGQRMSPPSISAFKAVYRGLWRSALNRTLFPSPRTLLQNAREEVLEHGAEPLKARLATGAVIGLQCVGFFTVGEMLGRFKLVGYHGEPASHH</sequence>
<dbReference type="GO" id="GO:0015078">
    <property type="term" value="F:proton transmembrane transporter activity"/>
    <property type="evidence" value="ECO:0007669"/>
    <property type="project" value="InterPro"/>
</dbReference>
<evidence type="ECO:0000256" key="8">
    <source>
        <dbReference type="ARBA" id="ARBA00023136"/>
    </source>
</evidence>
<proteinExistence type="inferred from homology"/>
<dbReference type="GO" id="GO:0015986">
    <property type="term" value="P:proton motive force-driven ATP synthesis"/>
    <property type="evidence" value="ECO:0007669"/>
    <property type="project" value="InterPro"/>
</dbReference>
<dbReference type="Proteomes" id="UP000784919">
    <property type="component" value="Unassembled WGS sequence"/>
</dbReference>
<accession>A0A9P7MVY0</accession>
<keyword evidence="7" id="KW-0496">Mitochondrion</keyword>
<protein>
    <submittedName>
        <fullName evidence="11">Uncharacterized protein</fullName>
    </submittedName>
</protein>
<dbReference type="GO" id="GO:0045259">
    <property type="term" value="C:proton-transporting ATP synthase complex"/>
    <property type="evidence" value="ECO:0007669"/>
    <property type="project" value="UniProtKB-KW"/>
</dbReference>
<evidence type="ECO:0000313" key="12">
    <source>
        <dbReference type="Proteomes" id="UP000742024"/>
    </source>
</evidence>
<keyword evidence="12" id="KW-1185">Reference proteome</keyword>
<keyword evidence="3" id="KW-0813">Transport</keyword>
<comment type="caution">
    <text evidence="11">The sequence shown here is derived from an EMBL/GenBank/DDBJ whole genome shotgun (WGS) entry which is preliminary data.</text>
</comment>
<dbReference type="Pfam" id="PF04718">
    <property type="entry name" value="ATP-synt_G"/>
    <property type="match status" value="1"/>
</dbReference>
<evidence type="ECO:0000256" key="9">
    <source>
        <dbReference type="ARBA" id="ARBA00023310"/>
    </source>
</evidence>
<dbReference type="EMBL" id="SRPR01000272">
    <property type="protein sequence ID" value="KAG5955259.1"/>
    <property type="molecule type" value="Genomic_DNA"/>
</dbReference>
<gene>
    <name evidence="11" type="ORF">E4U56_005687</name>
    <name evidence="10" type="ORF">E4U57_003633</name>
</gene>
<reference evidence="11 12" key="1">
    <citation type="journal article" date="2020" name="bioRxiv">
        <title>Whole genome comparisons of ergot fungi reveals the divergence and evolution of species within the genus Claviceps are the result of varying mechanisms driving genome evolution and host range expansion.</title>
        <authorList>
            <person name="Wyka S.A."/>
            <person name="Mondo S.J."/>
            <person name="Liu M."/>
            <person name="Dettman J."/>
            <person name="Nalam V."/>
            <person name="Broders K.D."/>
        </authorList>
    </citation>
    <scope>NUCLEOTIDE SEQUENCE</scope>
    <source>
        <strain evidence="11">CCC 1102</strain>
        <strain evidence="10 12">LM583</strain>
    </source>
</reference>
<keyword evidence="5" id="KW-0375">Hydrogen ion transport</keyword>
<evidence type="ECO:0000256" key="5">
    <source>
        <dbReference type="ARBA" id="ARBA00022781"/>
    </source>
</evidence>
<dbReference type="AlphaFoldDB" id="A0A9P7MVY0"/>
<evidence type="ECO:0000313" key="11">
    <source>
        <dbReference type="EMBL" id="KAG5972811.1"/>
    </source>
</evidence>
<dbReference type="GO" id="GO:0031966">
    <property type="term" value="C:mitochondrial membrane"/>
    <property type="evidence" value="ECO:0007669"/>
    <property type="project" value="UniProtKB-SubCell"/>
</dbReference>
<comment type="subcellular location">
    <subcellularLocation>
        <location evidence="1">Mitochondrion membrane</location>
    </subcellularLocation>
</comment>
<evidence type="ECO:0000256" key="7">
    <source>
        <dbReference type="ARBA" id="ARBA00023128"/>
    </source>
</evidence>
<keyword evidence="6" id="KW-0406">Ion transport</keyword>
<evidence type="ECO:0000256" key="6">
    <source>
        <dbReference type="ARBA" id="ARBA00023065"/>
    </source>
</evidence>